<dbReference type="InterPro" id="IPR019752">
    <property type="entry name" value="Pyrv/ketoisovalerate_OxRed_cat"/>
</dbReference>
<organism evidence="3 4">
    <name type="scientific">Dorea formicigenerans</name>
    <dbReference type="NCBI Taxonomy" id="39486"/>
    <lineage>
        <taxon>Bacteria</taxon>
        <taxon>Bacillati</taxon>
        <taxon>Bacillota</taxon>
        <taxon>Clostridia</taxon>
        <taxon>Lachnospirales</taxon>
        <taxon>Lachnospiraceae</taxon>
        <taxon>Dorea</taxon>
    </lineage>
</organism>
<evidence type="ECO:0000256" key="1">
    <source>
        <dbReference type="ARBA" id="ARBA00023002"/>
    </source>
</evidence>
<comment type="caution">
    <text evidence="3">The sequence shown here is derived from an EMBL/GenBank/DDBJ whole genome shotgun (WGS) entry which is preliminary data.</text>
</comment>
<dbReference type="PANTHER" id="PTHR43366:SF1">
    <property type="entry name" value="PYRUVATE SYNTHASE SUBUNIT PORC"/>
    <property type="match status" value="1"/>
</dbReference>
<dbReference type="GO" id="GO:0016625">
    <property type="term" value="F:oxidoreductase activity, acting on the aldehyde or oxo group of donors, iron-sulfur protein as acceptor"/>
    <property type="evidence" value="ECO:0007669"/>
    <property type="project" value="InterPro"/>
</dbReference>
<dbReference type="Pfam" id="PF01558">
    <property type="entry name" value="POR"/>
    <property type="match status" value="1"/>
</dbReference>
<evidence type="ECO:0000259" key="2">
    <source>
        <dbReference type="Pfam" id="PF01558"/>
    </source>
</evidence>
<sequence>MSNHTEIRWHGRGGQGAKTAALLLADVAFKTGKYVQGFPEYGPERMGAPITAYNRISDEVIRVHSNIYDPEFVVVVDESLLETVDVTAGLKKDGAILVNTARPKEELIPHLKGYEGKLYTIDAHKVSMEAMGKYFPNTPLLAAIVKVANIMDEETFLREMQASFKHKFASKPEVIDGNMKALEMALNEVVNN</sequence>
<reference evidence="3 4" key="1">
    <citation type="submission" date="2018-08" db="EMBL/GenBank/DDBJ databases">
        <title>A genome reference for cultivated species of the human gut microbiota.</title>
        <authorList>
            <person name="Zou Y."/>
            <person name="Xue W."/>
            <person name="Luo G."/>
        </authorList>
    </citation>
    <scope>NUCLEOTIDE SEQUENCE [LARGE SCALE GENOMIC DNA]</scope>
    <source>
        <strain evidence="3 4">TF09-3</strain>
    </source>
</reference>
<dbReference type="PANTHER" id="PTHR43366">
    <property type="entry name" value="PYRUVATE SYNTHASE SUBUNIT PORC"/>
    <property type="match status" value="1"/>
</dbReference>
<feature type="domain" description="Pyruvate/ketoisovalerate oxidoreductase catalytic" evidence="2">
    <location>
        <begin position="13"/>
        <end position="186"/>
    </location>
</feature>
<name>A0A3E4PCD8_9FIRM</name>
<keyword evidence="3" id="KW-0670">Pyruvate</keyword>
<dbReference type="InterPro" id="IPR002869">
    <property type="entry name" value="Pyrv_flavodox_OxRed_cen"/>
</dbReference>
<evidence type="ECO:0000313" key="4">
    <source>
        <dbReference type="Proteomes" id="UP000261324"/>
    </source>
</evidence>
<protein>
    <submittedName>
        <fullName evidence="3">Pyruvate synthase</fullName>
    </submittedName>
</protein>
<dbReference type="Gene3D" id="3.40.920.10">
    <property type="entry name" value="Pyruvate-ferredoxin oxidoreductase, PFOR, domain III"/>
    <property type="match status" value="1"/>
</dbReference>
<evidence type="ECO:0000313" key="3">
    <source>
        <dbReference type="EMBL" id="RGK77770.1"/>
    </source>
</evidence>
<dbReference type="InterPro" id="IPR051626">
    <property type="entry name" value="Oxidoreductase_gamma_subunit"/>
</dbReference>
<dbReference type="Proteomes" id="UP000261324">
    <property type="component" value="Unassembled WGS sequence"/>
</dbReference>
<keyword evidence="1" id="KW-0560">Oxidoreductase</keyword>
<proteinExistence type="predicted"/>
<gene>
    <name evidence="3" type="ORF">DXC93_16245</name>
</gene>
<accession>A0A3E4PCD8</accession>
<dbReference type="SUPFAM" id="SSF53323">
    <property type="entry name" value="Pyruvate-ferredoxin oxidoreductase, PFOR, domain III"/>
    <property type="match status" value="1"/>
</dbReference>
<dbReference type="NCBIfam" id="TIGR02175">
    <property type="entry name" value="PorC_KorC"/>
    <property type="match status" value="1"/>
</dbReference>
<dbReference type="AlphaFoldDB" id="A0A3E4PCD8"/>
<dbReference type="EMBL" id="QSRA01000037">
    <property type="protein sequence ID" value="RGK77770.1"/>
    <property type="molecule type" value="Genomic_DNA"/>
</dbReference>
<dbReference type="RefSeq" id="WP_117660851.1">
    <property type="nucleotide sequence ID" value="NZ_QSRA01000037.1"/>
</dbReference>
<dbReference type="InterPro" id="IPR011894">
    <property type="entry name" value="PorC_KorC"/>
</dbReference>